<dbReference type="Proteomes" id="UP000281343">
    <property type="component" value="Unassembled WGS sequence"/>
</dbReference>
<accession>A0A3L9Y3E3</accession>
<sequence length="230" mass="26199">MLRALILALLLPGAASAVEADLRDGIWRISDLTPAFLERYLQLRNTVGLDVETEGLSPFAANRAQEEAREELEAFWSDYQTDNIVIWVEQVPTYVAWDAYQMGSHRFLACLPSQIDIGEWSVLALLAEPMAPRRSPSGLGRDCRTAAQQRGWHNVWYLEAVNLFVNDDAFAERVYEAYANSTLTIRYRCVLMRPQHNGVVCNVSNVEIFDTERDGLGLIYSVNAERYTWY</sequence>
<organism evidence="2 3">
    <name type="scientific">Rhodophyticola porphyridii</name>
    <dbReference type="NCBI Taxonomy" id="1852017"/>
    <lineage>
        <taxon>Bacteria</taxon>
        <taxon>Pseudomonadati</taxon>
        <taxon>Pseudomonadota</taxon>
        <taxon>Alphaproteobacteria</taxon>
        <taxon>Rhodobacterales</taxon>
        <taxon>Roseobacteraceae</taxon>
        <taxon>Rhodophyticola</taxon>
    </lineage>
</organism>
<feature type="signal peptide" evidence="1">
    <location>
        <begin position="1"/>
        <end position="17"/>
    </location>
</feature>
<gene>
    <name evidence="2" type="ORF">D9R08_06690</name>
</gene>
<comment type="caution">
    <text evidence="2">The sequence shown here is derived from an EMBL/GenBank/DDBJ whole genome shotgun (WGS) entry which is preliminary data.</text>
</comment>
<feature type="chain" id="PRO_5018117112" evidence="1">
    <location>
        <begin position="18"/>
        <end position="230"/>
    </location>
</feature>
<dbReference type="RefSeq" id="WP_121897228.1">
    <property type="nucleotide sequence ID" value="NZ_RCNT01000002.1"/>
</dbReference>
<dbReference type="OrthoDB" id="9827403at2"/>
<keyword evidence="1" id="KW-0732">Signal</keyword>
<dbReference type="EMBL" id="RCNT01000002">
    <property type="protein sequence ID" value="RMA43294.1"/>
    <property type="molecule type" value="Genomic_DNA"/>
</dbReference>
<protein>
    <submittedName>
        <fullName evidence="2">Uncharacterized protein</fullName>
    </submittedName>
</protein>
<evidence type="ECO:0000256" key="1">
    <source>
        <dbReference type="SAM" id="SignalP"/>
    </source>
</evidence>
<evidence type="ECO:0000313" key="3">
    <source>
        <dbReference type="Proteomes" id="UP000281343"/>
    </source>
</evidence>
<proteinExistence type="predicted"/>
<name>A0A3L9Y3E3_9RHOB</name>
<dbReference type="AlphaFoldDB" id="A0A3L9Y3E3"/>
<evidence type="ECO:0000313" key="2">
    <source>
        <dbReference type="EMBL" id="RMA43294.1"/>
    </source>
</evidence>
<keyword evidence="3" id="KW-1185">Reference proteome</keyword>
<reference evidence="2 3" key="1">
    <citation type="submission" date="2018-10" db="EMBL/GenBank/DDBJ databases">
        <authorList>
            <person name="Jung H.S."/>
            <person name="Jeon C.O."/>
        </authorList>
    </citation>
    <scope>NUCLEOTIDE SEQUENCE [LARGE SCALE GENOMIC DNA]</scope>
    <source>
        <strain evidence="2 3">MA-7-27</strain>
    </source>
</reference>